<evidence type="ECO:0000256" key="2">
    <source>
        <dbReference type="SAM" id="Phobius"/>
    </source>
</evidence>
<name>A0A0D1WW01_EXOME</name>
<reference evidence="3 4" key="1">
    <citation type="submission" date="2015-01" db="EMBL/GenBank/DDBJ databases">
        <title>The Genome Sequence of Exophiala mesophila CBS40295.</title>
        <authorList>
            <consortium name="The Broad Institute Genomics Platform"/>
            <person name="Cuomo C."/>
            <person name="de Hoog S."/>
            <person name="Gorbushina A."/>
            <person name="Stielow B."/>
            <person name="Teixiera M."/>
            <person name="Abouelleil A."/>
            <person name="Chapman S.B."/>
            <person name="Priest M."/>
            <person name="Young S.K."/>
            <person name="Wortman J."/>
            <person name="Nusbaum C."/>
            <person name="Birren B."/>
        </authorList>
    </citation>
    <scope>NUCLEOTIDE SEQUENCE [LARGE SCALE GENOMIC DNA]</scope>
    <source>
        <strain evidence="3 4">CBS 40295</strain>
    </source>
</reference>
<gene>
    <name evidence="3" type="ORF">PV10_04730</name>
</gene>
<dbReference type="HOGENOM" id="CLU_050253_0_0_1"/>
<evidence type="ECO:0000313" key="4">
    <source>
        <dbReference type="Proteomes" id="UP000054302"/>
    </source>
</evidence>
<accession>A0A0D1WW01</accession>
<dbReference type="RefSeq" id="XP_016225094.1">
    <property type="nucleotide sequence ID" value="XM_016369306.1"/>
</dbReference>
<feature type="region of interest" description="Disordered" evidence="1">
    <location>
        <begin position="137"/>
        <end position="165"/>
    </location>
</feature>
<dbReference type="VEuPathDB" id="FungiDB:PV10_04730"/>
<dbReference type="EMBL" id="KN847522">
    <property type="protein sequence ID" value="KIV93520.1"/>
    <property type="molecule type" value="Genomic_DNA"/>
</dbReference>
<dbReference type="STRING" id="212818.A0A0D1WW01"/>
<dbReference type="PANTHER" id="PTHR15907">
    <property type="entry name" value="DUF614 FAMILY PROTEIN-RELATED"/>
    <property type="match status" value="1"/>
</dbReference>
<proteinExistence type="predicted"/>
<evidence type="ECO:0000256" key="1">
    <source>
        <dbReference type="SAM" id="MobiDB-lite"/>
    </source>
</evidence>
<dbReference type="GeneID" id="27322575"/>
<keyword evidence="4" id="KW-1185">Reference proteome</keyword>
<dbReference type="NCBIfam" id="TIGR01571">
    <property type="entry name" value="A_thal_Cys_rich"/>
    <property type="match status" value="1"/>
</dbReference>
<feature type="region of interest" description="Disordered" evidence="1">
    <location>
        <begin position="1"/>
        <end position="28"/>
    </location>
</feature>
<keyword evidence="2" id="KW-0472">Membrane</keyword>
<feature type="compositionally biased region" description="Polar residues" evidence="1">
    <location>
        <begin position="155"/>
        <end position="165"/>
    </location>
</feature>
<dbReference type="OMA" id="CQWLMAT"/>
<dbReference type="Proteomes" id="UP000054302">
    <property type="component" value="Unassembled WGS sequence"/>
</dbReference>
<dbReference type="OrthoDB" id="1045822at2759"/>
<feature type="compositionally biased region" description="Polar residues" evidence="1">
    <location>
        <begin position="61"/>
        <end position="75"/>
    </location>
</feature>
<organism evidence="3 4">
    <name type="scientific">Exophiala mesophila</name>
    <name type="common">Black yeast-like fungus</name>
    <dbReference type="NCBI Taxonomy" id="212818"/>
    <lineage>
        <taxon>Eukaryota</taxon>
        <taxon>Fungi</taxon>
        <taxon>Dikarya</taxon>
        <taxon>Ascomycota</taxon>
        <taxon>Pezizomycotina</taxon>
        <taxon>Eurotiomycetes</taxon>
        <taxon>Chaetothyriomycetidae</taxon>
        <taxon>Chaetothyriales</taxon>
        <taxon>Herpotrichiellaceae</taxon>
        <taxon>Exophiala</taxon>
    </lineage>
</organism>
<dbReference type="InterPro" id="IPR006461">
    <property type="entry name" value="PLAC_motif_containing"/>
</dbReference>
<feature type="region of interest" description="Disordered" evidence="1">
    <location>
        <begin position="40"/>
        <end position="121"/>
    </location>
</feature>
<feature type="transmembrane region" description="Helical" evidence="2">
    <location>
        <begin position="240"/>
        <end position="266"/>
    </location>
</feature>
<evidence type="ECO:0008006" key="5">
    <source>
        <dbReference type="Google" id="ProtNLM"/>
    </source>
</evidence>
<sequence length="337" mass="36877">MKNYEYPQVRPPTSLQPPRFPSHDNRFSWMDATADEEHRLWTRNTRRPSNIAAPAALSPLEETSAQPMPTMNTPQQDHEHPPYPYPGHEPLTQYANDSSVQQHPISSPPQSQPQPAQRVRSQATYSIMPFIPEPTKHAVPKDEPAASIAPDANPLTPTTPKFNRPSTNMAIIPPPDPSQYTISSFTPSPQVIRGGTWQHGLGSCAEPTTCLTGLFCPCIVYGRTQYRLGLRQDKKDPTNMLGYTAVNGSCIAFGLLCGINGILAAIQHSRVRRTYNMSTEAGNVAGDCLKGICCCCCVVAQDEKEVAYREGQARKASGLKQEGYVAPTSMAYGAPPS</sequence>
<evidence type="ECO:0000313" key="3">
    <source>
        <dbReference type="EMBL" id="KIV93520.1"/>
    </source>
</evidence>
<dbReference type="AlphaFoldDB" id="A0A0D1WW01"/>
<keyword evidence="2" id="KW-1133">Transmembrane helix</keyword>
<protein>
    <recommendedName>
        <fullName evidence="5">DUF614 domain protein</fullName>
    </recommendedName>
</protein>
<keyword evidence="2" id="KW-0812">Transmembrane</keyword>
<dbReference type="Pfam" id="PF04749">
    <property type="entry name" value="PLAC8"/>
    <property type="match status" value="1"/>
</dbReference>